<dbReference type="Proteomes" id="UP000001070">
    <property type="component" value="Unassembled WGS sequence"/>
</dbReference>
<dbReference type="InterPro" id="IPR018785">
    <property type="entry name" value="CDPF1_dom"/>
</dbReference>
<protein>
    <recommendedName>
        <fullName evidence="2">Cysteine-rich DPF motif domain-containing protein 1</fullName>
    </recommendedName>
</protein>
<name>B4JSJ2_DROGR</name>
<proteinExistence type="inferred from homology"/>
<dbReference type="OrthoDB" id="191995at2759"/>
<feature type="domain" description="Cysteine-rich DPF motif" evidence="3">
    <location>
        <begin position="51"/>
        <end position="150"/>
    </location>
</feature>
<dbReference type="PRINTS" id="PR01995">
    <property type="entry name" value="UPF0595"/>
</dbReference>
<dbReference type="PANTHER" id="PTHR31849:SF1">
    <property type="entry name" value="CYSTEINE-RICH DPF MOTIF DOMAIN-CONTAINING PROTEIN 1"/>
    <property type="match status" value="1"/>
</dbReference>
<evidence type="ECO:0000313" key="4">
    <source>
        <dbReference type="EMBL" id="EDV94732.1"/>
    </source>
</evidence>
<evidence type="ECO:0000256" key="2">
    <source>
        <dbReference type="ARBA" id="ARBA00014801"/>
    </source>
</evidence>
<sequence>MSQDQIFNDDDAESDLRLLDDDGADIQRLKLPAPTEKPEDDVDERIARIEFHCSVCNMHELVHYYGKEPPFGLGIRFREDSFVMRDPFQAPPPRWQSKAEYYVALGVKCATCGKPVCKDAACSFYYTQTYCLPCGSVQLKSWPVEAQSKLRKQLAASKQKEQSN</sequence>
<evidence type="ECO:0000313" key="5">
    <source>
        <dbReference type="Proteomes" id="UP000001070"/>
    </source>
</evidence>
<dbReference type="InterPro" id="IPR042426">
    <property type="entry name" value="CDPF1"/>
</dbReference>
<dbReference type="InParanoid" id="B4JSJ2"/>
<dbReference type="STRING" id="7222.B4JSJ2"/>
<dbReference type="HOGENOM" id="CLU_138011_0_0_1"/>
<dbReference type="EMBL" id="CH916373">
    <property type="protein sequence ID" value="EDV94732.1"/>
    <property type="molecule type" value="Genomic_DNA"/>
</dbReference>
<dbReference type="PANTHER" id="PTHR31849">
    <property type="entry name" value="CYSTEINE-RICH PDF MOTIF DOMAIN-CONTAINING PROTEIN 1"/>
    <property type="match status" value="1"/>
</dbReference>
<keyword evidence="5" id="KW-1185">Reference proteome</keyword>
<dbReference type="OMA" id="CDMHELV"/>
<dbReference type="KEGG" id="dgr:6567378"/>
<dbReference type="Pfam" id="PF10170">
    <property type="entry name" value="C6_DPF"/>
    <property type="match status" value="1"/>
</dbReference>
<evidence type="ECO:0000256" key="1">
    <source>
        <dbReference type="ARBA" id="ARBA00007917"/>
    </source>
</evidence>
<dbReference type="eggNOG" id="KOG4543">
    <property type="taxonomic scope" value="Eukaryota"/>
</dbReference>
<dbReference type="PhylomeDB" id="B4JSJ2"/>
<dbReference type="FunCoup" id="B4JSJ2">
    <property type="interactions" value="10"/>
</dbReference>
<accession>B4JSJ2</accession>
<organism evidence="5">
    <name type="scientific">Drosophila grimshawi</name>
    <name type="common">Hawaiian fruit fly</name>
    <name type="synonym">Idiomyia grimshawi</name>
    <dbReference type="NCBI Taxonomy" id="7222"/>
    <lineage>
        <taxon>Eukaryota</taxon>
        <taxon>Metazoa</taxon>
        <taxon>Ecdysozoa</taxon>
        <taxon>Arthropoda</taxon>
        <taxon>Hexapoda</taxon>
        <taxon>Insecta</taxon>
        <taxon>Pterygota</taxon>
        <taxon>Neoptera</taxon>
        <taxon>Endopterygota</taxon>
        <taxon>Diptera</taxon>
        <taxon>Brachycera</taxon>
        <taxon>Muscomorpha</taxon>
        <taxon>Ephydroidea</taxon>
        <taxon>Drosophilidae</taxon>
        <taxon>Drosophila</taxon>
        <taxon>Hawaiian Drosophila</taxon>
    </lineage>
</organism>
<reference evidence="4 5" key="1">
    <citation type="journal article" date="2007" name="Nature">
        <title>Evolution of genes and genomes on the Drosophila phylogeny.</title>
        <authorList>
            <consortium name="Drosophila 12 Genomes Consortium"/>
            <person name="Clark A.G."/>
            <person name="Eisen M.B."/>
            <person name="Smith D.R."/>
            <person name="Bergman C.M."/>
            <person name="Oliver B."/>
            <person name="Markow T.A."/>
            <person name="Kaufman T.C."/>
            <person name="Kellis M."/>
            <person name="Gelbart W."/>
            <person name="Iyer V.N."/>
            <person name="Pollard D.A."/>
            <person name="Sackton T.B."/>
            <person name="Larracuente A.M."/>
            <person name="Singh N.D."/>
            <person name="Abad J.P."/>
            <person name="Abt D.N."/>
            <person name="Adryan B."/>
            <person name="Aguade M."/>
            <person name="Akashi H."/>
            <person name="Anderson W.W."/>
            <person name="Aquadro C.F."/>
            <person name="Ardell D.H."/>
            <person name="Arguello R."/>
            <person name="Artieri C.G."/>
            <person name="Barbash D.A."/>
            <person name="Barker D."/>
            <person name="Barsanti P."/>
            <person name="Batterham P."/>
            <person name="Batzoglou S."/>
            <person name="Begun D."/>
            <person name="Bhutkar A."/>
            <person name="Blanco E."/>
            <person name="Bosak S.A."/>
            <person name="Bradley R.K."/>
            <person name="Brand A.D."/>
            <person name="Brent M.R."/>
            <person name="Brooks A.N."/>
            <person name="Brown R.H."/>
            <person name="Butlin R.K."/>
            <person name="Caggese C."/>
            <person name="Calvi B.R."/>
            <person name="Bernardo de Carvalho A."/>
            <person name="Caspi A."/>
            <person name="Castrezana S."/>
            <person name="Celniker S.E."/>
            <person name="Chang J.L."/>
            <person name="Chapple C."/>
            <person name="Chatterji S."/>
            <person name="Chinwalla A."/>
            <person name="Civetta A."/>
            <person name="Clifton S.W."/>
            <person name="Comeron J.M."/>
            <person name="Costello J.C."/>
            <person name="Coyne J.A."/>
            <person name="Daub J."/>
            <person name="David R.G."/>
            <person name="Delcher A.L."/>
            <person name="Delehaunty K."/>
            <person name="Do C.B."/>
            <person name="Ebling H."/>
            <person name="Edwards K."/>
            <person name="Eickbush T."/>
            <person name="Evans J.D."/>
            <person name="Filipski A."/>
            <person name="Findeiss S."/>
            <person name="Freyhult E."/>
            <person name="Fulton L."/>
            <person name="Fulton R."/>
            <person name="Garcia A.C."/>
            <person name="Gardiner A."/>
            <person name="Garfield D.A."/>
            <person name="Garvin B.E."/>
            <person name="Gibson G."/>
            <person name="Gilbert D."/>
            <person name="Gnerre S."/>
            <person name="Godfrey J."/>
            <person name="Good R."/>
            <person name="Gotea V."/>
            <person name="Gravely B."/>
            <person name="Greenberg A.J."/>
            <person name="Griffiths-Jones S."/>
            <person name="Gross S."/>
            <person name="Guigo R."/>
            <person name="Gustafson E.A."/>
            <person name="Haerty W."/>
            <person name="Hahn M.W."/>
            <person name="Halligan D.L."/>
            <person name="Halpern A.L."/>
            <person name="Halter G.M."/>
            <person name="Han M.V."/>
            <person name="Heger A."/>
            <person name="Hillier L."/>
            <person name="Hinrichs A.S."/>
            <person name="Holmes I."/>
            <person name="Hoskins R.A."/>
            <person name="Hubisz M.J."/>
            <person name="Hultmark D."/>
            <person name="Huntley M.A."/>
            <person name="Jaffe D.B."/>
            <person name="Jagadeeshan S."/>
            <person name="Jeck W.R."/>
            <person name="Johnson J."/>
            <person name="Jones C.D."/>
            <person name="Jordan W.C."/>
            <person name="Karpen G.H."/>
            <person name="Kataoka E."/>
            <person name="Keightley P.D."/>
            <person name="Kheradpour P."/>
            <person name="Kirkness E.F."/>
            <person name="Koerich L.B."/>
            <person name="Kristiansen K."/>
            <person name="Kudrna D."/>
            <person name="Kulathinal R.J."/>
            <person name="Kumar S."/>
            <person name="Kwok R."/>
            <person name="Lander E."/>
            <person name="Langley C.H."/>
            <person name="Lapoint R."/>
            <person name="Lazzaro B.P."/>
            <person name="Lee S.J."/>
            <person name="Levesque L."/>
            <person name="Li R."/>
            <person name="Lin C.F."/>
            <person name="Lin M.F."/>
            <person name="Lindblad-Toh K."/>
            <person name="Llopart A."/>
            <person name="Long M."/>
            <person name="Low L."/>
            <person name="Lozovsky E."/>
            <person name="Lu J."/>
            <person name="Luo M."/>
            <person name="Machado C.A."/>
            <person name="Makalowski W."/>
            <person name="Marzo M."/>
            <person name="Matsuda M."/>
            <person name="Matzkin L."/>
            <person name="McAllister B."/>
            <person name="McBride C.S."/>
            <person name="McKernan B."/>
            <person name="McKernan K."/>
            <person name="Mendez-Lago M."/>
            <person name="Minx P."/>
            <person name="Mollenhauer M.U."/>
            <person name="Montooth K."/>
            <person name="Mount S.M."/>
            <person name="Mu X."/>
            <person name="Myers E."/>
            <person name="Negre B."/>
            <person name="Newfeld S."/>
            <person name="Nielsen R."/>
            <person name="Noor M.A."/>
            <person name="O'Grady P."/>
            <person name="Pachter L."/>
            <person name="Papaceit M."/>
            <person name="Parisi M.J."/>
            <person name="Parisi M."/>
            <person name="Parts L."/>
            <person name="Pedersen J.S."/>
            <person name="Pesole G."/>
            <person name="Phillippy A.M."/>
            <person name="Ponting C.P."/>
            <person name="Pop M."/>
            <person name="Porcelli D."/>
            <person name="Powell J.R."/>
            <person name="Prohaska S."/>
            <person name="Pruitt K."/>
            <person name="Puig M."/>
            <person name="Quesneville H."/>
            <person name="Ram K.R."/>
            <person name="Rand D."/>
            <person name="Rasmussen M.D."/>
            <person name="Reed L.K."/>
            <person name="Reenan R."/>
            <person name="Reily A."/>
            <person name="Remington K.A."/>
            <person name="Rieger T.T."/>
            <person name="Ritchie M.G."/>
            <person name="Robin C."/>
            <person name="Rogers Y.H."/>
            <person name="Rohde C."/>
            <person name="Rozas J."/>
            <person name="Rubenfield M.J."/>
            <person name="Ruiz A."/>
            <person name="Russo S."/>
            <person name="Salzberg S.L."/>
            <person name="Sanchez-Gracia A."/>
            <person name="Saranga D.J."/>
            <person name="Sato H."/>
            <person name="Schaeffer S.W."/>
            <person name="Schatz M.C."/>
            <person name="Schlenke T."/>
            <person name="Schwartz R."/>
            <person name="Segarra C."/>
            <person name="Singh R.S."/>
            <person name="Sirot L."/>
            <person name="Sirota M."/>
            <person name="Sisneros N.B."/>
            <person name="Smith C.D."/>
            <person name="Smith T.F."/>
            <person name="Spieth J."/>
            <person name="Stage D.E."/>
            <person name="Stark A."/>
            <person name="Stephan W."/>
            <person name="Strausberg R.L."/>
            <person name="Strempel S."/>
            <person name="Sturgill D."/>
            <person name="Sutton G."/>
            <person name="Sutton G.G."/>
            <person name="Tao W."/>
            <person name="Teichmann S."/>
            <person name="Tobari Y.N."/>
            <person name="Tomimura Y."/>
            <person name="Tsolas J.M."/>
            <person name="Valente V.L."/>
            <person name="Venter E."/>
            <person name="Venter J.C."/>
            <person name="Vicario S."/>
            <person name="Vieira F.G."/>
            <person name="Vilella A.J."/>
            <person name="Villasante A."/>
            <person name="Walenz B."/>
            <person name="Wang J."/>
            <person name="Wasserman M."/>
            <person name="Watts T."/>
            <person name="Wilson D."/>
            <person name="Wilson R.K."/>
            <person name="Wing R.A."/>
            <person name="Wolfner M.F."/>
            <person name="Wong A."/>
            <person name="Wong G.K."/>
            <person name="Wu C.I."/>
            <person name="Wu G."/>
            <person name="Yamamoto D."/>
            <person name="Yang H.P."/>
            <person name="Yang S.P."/>
            <person name="Yorke J.A."/>
            <person name="Yoshida K."/>
            <person name="Zdobnov E."/>
            <person name="Zhang P."/>
            <person name="Zhang Y."/>
            <person name="Zimin A.V."/>
            <person name="Baldwin J."/>
            <person name="Abdouelleil A."/>
            <person name="Abdulkadir J."/>
            <person name="Abebe A."/>
            <person name="Abera B."/>
            <person name="Abreu J."/>
            <person name="Acer S.C."/>
            <person name="Aftuck L."/>
            <person name="Alexander A."/>
            <person name="An P."/>
            <person name="Anderson E."/>
            <person name="Anderson S."/>
            <person name="Arachi H."/>
            <person name="Azer M."/>
            <person name="Bachantsang P."/>
            <person name="Barry A."/>
            <person name="Bayul T."/>
            <person name="Berlin A."/>
            <person name="Bessette D."/>
            <person name="Bloom T."/>
            <person name="Blye J."/>
            <person name="Boguslavskiy L."/>
            <person name="Bonnet C."/>
            <person name="Boukhgalter B."/>
            <person name="Bourzgui I."/>
            <person name="Brown A."/>
            <person name="Cahill P."/>
            <person name="Channer S."/>
            <person name="Cheshatsang Y."/>
            <person name="Chuda L."/>
            <person name="Citroen M."/>
            <person name="Collymore A."/>
            <person name="Cooke P."/>
            <person name="Costello M."/>
            <person name="D'Aco K."/>
            <person name="Daza R."/>
            <person name="De Haan G."/>
            <person name="DeGray S."/>
            <person name="DeMaso C."/>
            <person name="Dhargay N."/>
            <person name="Dooley K."/>
            <person name="Dooley E."/>
            <person name="Doricent M."/>
            <person name="Dorje P."/>
            <person name="Dorjee K."/>
            <person name="Dupes A."/>
            <person name="Elong R."/>
            <person name="Falk J."/>
            <person name="Farina A."/>
            <person name="Faro S."/>
            <person name="Ferguson D."/>
            <person name="Fisher S."/>
            <person name="Foley C.D."/>
            <person name="Franke A."/>
            <person name="Friedrich D."/>
            <person name="Gadbois L."/>
            <person name="Gearin G."/>
            <person name="Gearin C.R."/>
            <person name="Giannoukos G."/>
            <person name="Goode T."/>
            <person name="Graham J."/>
            <person name="Grandbois E."/>
            <person name="Grewal S."/>
            <person name="Gyaltsen K."/>
            <person name="Hafez N."/>
            <person name="Hagos B."/>
            <person name="Hall J."/>
            <person name="Henson C."/>
            <person name="Hollinger A."/>
            <person name="Honan T."/>
            <person name="Huard M.D."/>
            <person name="Hughes L."/>
            <person name="Hurhula B."/>
            <person name="Husby M.E."/>
            <person name="Kamat A."/>
            <person name="Kanga B."/>
            <person name="Kashin S."/>
            <person name="Khazanovich D."/>
            <person name="Kisner P."/>
            <person name="Lance K."/>
            <person name="Lara M."/>
            <person name="Lee W."/>
            <person name="Lennon N."/>
            <person name="Letendre F."/>
            <person name="LeVine R."/>
            <person name="Lipovsky A."/>
            <person name="Liu X."/>
            <person name="Liu J."/>
            <person name="Liu S."/>
            <person name="Lokyitsang T."/>
            <person name="Lokyitsang Y."/>
            <person name="Lubonja R."/>
            <person name="Lui A."/>
            <person name="MacDonald P."/>
            <person name="Magnisalis V."/>
            <person name="Maru K."/>
            <person name="Matthews C."/>
            <person name="McCusker W."/>
            <person name="McDonough S."/>
            <person name="Mehta T."/>
            <person name="Meldrim J."/>
            <person name="Meneus L."/>
            <person name="Mihai O."/>
            <person name="Mihalev A."/>
            <person name="Mihova T."/>
            <person name="Mittelman R."/>
            <person name="Mlenga V."/>
            <person name="Montmayeur A."/>
            <person name="Mulrain L."/>
            <person name="Navidi A."/>
            <person name="Naylor J."/>
            <person name="Negash T."/>
            <person name="Nguyen T."/>
            <person name="Nguyen N."/>
            <person name="Nicol R."/>
            <person name="Norbu C."/>
            <person name="Norbu N."/>
            <person name="Novod N."/>
            <person name="O'Neill B."/>
            <person name="Osman S."/>
            <person name="Markiewicz E."/>
            <person name="Oyono O.L."/>
            <person name="Patti C."/>
            <person name="Phunkhang P."/>
            <person name="Pierre F."/>
            <person name="Priest M."/>
            <person name="Raghuraman S."/>
            <person name="Rege F."/>
            <person name="Reyes R."/>
            <person name="Rise C."/>
            <person name="Rogov P."/>
            <person name="Ross K."/>
            <person name="Ryan E."/>
            <person name="Settipalli S."/>
            <person name="Shea T."/>
            <person name="Sherpa N."/>
            <person name="Shi L."/>
            <person name="Shih D."/>
            <person name="Sparrow T."/>
            <person name="Spaulding J."/>
            <person name="Stalker J."/>
            <person name="Stange-Thomann N."/>
            <person name="Stavropoulos S."/>
            <person name="Stone C."/>
            <person name="Strader C."/>
            <person name="Tesfaye S."/>
            <person name="Thomson T."/>
            <person name="Thoulutsang Y."/>
            <person name="Thoulutsang D."/>
            <person name="Topham K."/>
            <person name="Topping I."/>
            <person name="Tsamla T."/>
            <person name="Vassiliev H."/>
            <person name="Vo A."/>
            <person name="Wangchuk T."/>
            <person name="Wangdi T."/>
            <person name="Weiand M."/>
            <person name="Wilkinson J."/>
            <person name="Wilson A."/>
            <person name="Yadav S."/>
            <person name="Young G."/>
            <person name="Yu Q."/>
            <person name="Zembek L."/>
            <person name="Zhong D."/>
            <person name="Zimmer A."/>
            <person name="Zwirko Z."/>
            <person name="Jaffe D.B."/>
            <person name="Alvarez P."/>
            <person name="Brockman W."/>
            <person name="Butler J."/>
            <person name="Chin C."/>
            <person name="Gnerre S."/>
            <person name="Grabherr M."/>
            <person name="Kleber M."/>
            <person name="Mauceli E."/>
            <person name="MacCallum I."/>
        </authorList>
    </citation>
    <scope>NUCLEOTIDE SEQUENCE [LARGE SCALE GENOMIC DNA]</scope>
    <source>
        <strain evidence="5">Tucson 15287-2541.00</strain>
    </source>
</reference>
<dbReference type="AlphaFoldDB" id="B4JSJ2"/>
<comment type="similarity">
    <text evidence="1">Belongs to the CDPF1 family.</text>
</comment>
<evidence type="ECO:0000259" key="3">
    <source>
        <dbReference type="Pfam" id="PF10170"/>
    </source>
</evidence>
<gene>
    <name evidence="4" type="primary">Dgri\GH18008</name>
    <name evidence="4" type="ORF">Dgri_GH18008</name>
</gene>